<dbReference type="RefSeq" id="WP_020374165.1">
    <property type="nucleotide sequence ID" value="NZ_FWWY01000002.1"/>
</dbReference>
<keyword evidence="2" id="KW-1185">Reference proteome</keyword>
<gene>
    <name evidence="1" type="ORF">SAMN00768000_3543</name>
</gene>
<accession>A0A1W1WNZ0</accession>
<proteinExistence type="predicted"/>
<organism evidence="1 2">
    <name type="scientific">Sulfobacillus thermosulfidooxidans (strain DSM 9293 / VKM B-1269 / AT-1)</name>
    <dbReference type="NCBI Taxonomy" id="929705"/>
    <lineage>
        <taxon>Bacteria</taxon>
        <taxon>Bacillati</taxon>
        <taxon>Bacillota</taxon>
        <taxon>Clostridia</taxon>
        <taxon>Eubacteriales</taxon>
        <taxon>Clostridiales Family XVII. Incertae Sedis</taxon>
        <taxon>Sulfobacillus</taxon>
    </lineage>
</organism>
<name>A0A1W1WNZ0_SULTA</name>
<dbReference type="EMBL" id="FWWY01000002">
    <property type="protein sequence ID" value="SMC07946.1"/>
    <property type="molecule type" value="Genomic_DNA"/>
</dbReference>
<dbReference type="Proteomes" id="UP000192660">
    <property type="component" value="Unassembled WGS sequence"/>
</dbReference>
<evidence type="ECO:0000313" key="2">
    <source>
        <dbReference type="Proteomes" id="UP000192660"/>
    </source>
</evidence>
<dbReference type="Pfam" id="PF19663">
    <property type="entry name" value="DUF6166"/>
    <property type="match status" value="1"/>
</dbReference>
<dbReference type="OrthoDB" id="961276at2"/>
<dbReference type="InterPro" id="IPR046164">
    <property type="entry name" value="DUF6166"/>
</dbReference>
<dbReference type="AlphaFoldDB" id="A0A1W1WNZ0"/>
<protein>
    <submittedName>
        <fullName evidence="1">Uncharacterized protein</fullName>
    </submittedName>
</protein>
<sequence length="103" mass="11258">MKAYHGFRTTQGPIVHIVVDGHILGDLPHLVRHSPTGFEWGYGGSGPADLAYALLADAVDTATADQLYQDFKWAFVAHFADTWTLSTHAIHTWVATVSHASRS</sequence>
<evidence type="ECO:0000313" key="1">
    <source>
        <dbReference type="EMBL" id="SMC07946.1"/>
    </source>
</evidence>
<reference evidence="2" key="1">
    <citation type="submission" date="2017-04" db="EMBL/GenBank/DDBJ databases">
        <authorList>
            <person name="Varghese N."/>
            <person name="Submissions S."/>
        </authorList>
    </citation>
    <scope>NUCLEOTIDE SEQUENCE [LARGE SCALE GENOMIC DNA]</scope>
    <source>
        <strain evidence="2">DSM 9293</strain>
    </source>
</reference>